<protein>
    <submittedName>
        <fullName evidence="1">Uncharacterized protein</fullName>
    </submittedName>
</protein>
<organism evidence="1">
    <name type="scientific">uncultured Caudovirales phage</name>
    <dbReference type="NCBI Taxonomy" id="2100421"/>
    <lineage>
        <taxon>Viruses</taxon>
        <taxon>Duplodnaviria</taxon>
        <taxon>Heunggongvirae</taxon>
        <taxon>Uroviricota</taxon>
        <taxon>Caudoviricetes</taxon>
        <taxon>Peduoviridae</taxon>
        <taxon>Maltschvirus</taxon>
        <taxon>Maltschvirus maltsch</taxon>
    </lineage>
</organism>
<sequence>MLQATYDDLGYTSSPSSAQVTRIKRWINEGYRHVMAIPGMEQLRDGQFDINTVSGQAIYALPMAVNLVYDVTQVTNAVRLRMITKDAFRTIDPGLQNSSSFSDAWIPWGYGVVQRHPASTGLWAVSSSASDTTQTFAINGIRANGDLAAPVTASTALTGTTRVQIGTLTDYVQITQLDMSAAAVGVVTVYDAAVSGNVILRLQPGQTSAQYQQVRLWPTPASDNVAYTFDVQFVLSDLVNANDIPLLPTDFHDVPSLYARMREYTRVGDEMRLRVSQAEWKQRTDFLKFTVTIPKDYQPVASNQAAGYGWNNLGPNFPAAVIW</sequence>
<accession>A0A6J5MLW5</accession>
<name>A0A6J5MLW5_9CAUD</name>
<proteinExistence type="predicted"/>
<evidence type="ECO:0000313" key="1">
    <source>
        <dbReference type="EMBL" id="CAB4147794.1"/>
    </source>
</evidence>
<dbReference type="EMBL" id="LR796479">
    <property type="protein sequence ID" value="CAB4147794.1"/>
    <property type="molecule type" value="Genomic_DNA"/>
</dbReference>
<gene>
    <name evidence="1" type="ORF">UFOVP509_48</name>
</gene>
<reference evidence="1" key="1">
    <citation type="submission" date="2020-04" db="EMBL/GenBank/DDBJ databases">
        <authorList>
            <person name="Chiriac C."/>
            <person name="Salcher M."/>
            <person name="Ghai R."/>
            <person name="Kavagutti S V."/>
        </authorList>
    </citation>
    <scope>NUCLEOTIDE SEQUENCE</scope>
</reference>